<proteinExistence type="predicted"/>
<name>A0A165BQL4_9APHY</name>
<dbReference type="InParanoid" id="A0A165BQL4"/>
<protein>
    <submittedName>
        <fullName evidence="1">Uncharacterized protein</fullName>
    </submittedName>
</protein>
<dbReference type="AlphaFoldDB" id="A0A165BQL4"/>
<dbReference type="OrthoDB" id="2959034at2759"/>
<reference evidence="1 2" key="1">
    <citation type="journal article" date="2016" name="Mol. Biol. Evol.">
        <title>Comparative Genomics of Early-Diverging Mushroom-Forming Fungi Provides Insights into the Origins of Lignocellulose Decay Capabilities.</title>
        <authorList>
            <person name="Nagy L.G."/>
            <person name="Riley R."/>
            <person name="Tritt A."/>
            <person name="Adam C."/>
            <person name="Daum C."/>
            <person name="Floudas D."/>
            <person name="Sun H."/>
            <person name="Yadav J.S."/>
            <person name="Pangilinan J."/>
            <person name="Larsson K.H."/>
            <person name="Matsuura K."/>
            <person name="Barry K."/>
            <person name="Labutti K."/>
            <person name="Kuo R."/>
            <person name="Ohm R.A."/>
            <person name="Bhattacharya S.S."/>
            <person name="Shirouzu T."/>
            <person name="Yoshinaga Y."/>
            <person name="Martin F.M."/>
            <person name="Grigoriev I.V."/>
            <person name="Hibbett D.S."/>
        </authorList>
    </citation>
    <scope>NUCLEOTIDE SEQUENCE [LARGE SCALE GENOMIC DNA]</scope>
    <source>
        <strain evidence="1 2">93-53</strain>
    </source>
</reference>
<keyword evidence="2" id="KW-1185">Reference proteome</keyword>
<evidence type="ECO:0000313" key="2">
    <source>
        <dbReference type="Proteomes" id="UP000076871"/>
    </source>
</evidence>
<dbReference type="Proteomes" id="UP000076871">
    <property type="component" value="Unassembled WGS sequence"/>
</dbReference>
<dbReference type="RefSeq" id="XP_040759216.1">
    <property type="nucleotide sequence ID" value="XM_040913324.1"/>
</dbReference>
<dbReference type="GeneID" id="63830352"/>
<organism evidence="1 2">
    <name type="scientific">Laetiporus sulphureus 93-53</name>
    <dbReference type="NCBI Taxonomy" id="1314785"/>
    <lineage>
        <taxon>Eukaryota</taxon>
        <taxon>Fungi</taxon>
        <taxon>Dikarya</taxon>
        <taxon>Basidiomycota</taxon>
        <taxon>Agaricomycotina</taxon>
        <taxon>Agaricomycetes</taxon>
        <taxon>Polyporales</taxon>
        <taxon>Laetiporus</taxon>
    </lineage>
</organism>
<accession>A0A165BQL4</accession>
<dbReference type="EMBL" id="KV427664">
    <property type="protein sequence ID" value="KZT01476.1"/>
    <property type="molecule type" value="Genomic_DNA"/>
</dbReference>
<gene>
    <name evidence="1" type="ORF">LAESUDRAFT_763731</name>
</gene>
<dbReference type="STRING" id="1314785.A0A165BQL4"/>
<sequence length="410" mass="45983">MEDAESDEQTWVFVLPNLEEAPPAYDTLENARPHARVVEGKDAYQSKAAAATLSIQKFLPYKRSAGASWFDFGRARRARELQEIVLECLRDMLNDPEMDGFTTSILDKCSVACRHQGLSLSSILQQPLITDHSAIYWAVVILKRPQSAEAVAASKELFDAFLKLADPLTEQARSEMRLACLHSANDLLFQQLRHMPRFAPLPDTDRLLLGTSVTSDEITIDSLASSHDDCGFVASFRIPMFQKRMQICKNINLEFIARGRMWSVQFVVADPSIAFTEDVAFPGTWVVAITLLSRSPPTYVDSRLIISRRMDMQQSVLLGHAGARMKTAMTVRLKTSGNLQLTSIDDESRETADYIVAPLKEILKHSDNSFFDSEGALRARLEMRLRRPTKTGAYMDTIRSQLSRSRSTGA</sequence>
<evidence type="ECO:0000313" key="1">
    <source>
        <dbReference type="EMBL" id="KZT01476.1"/>
    </source>
</evidence>